<dbReference type="PROSITE" id="PS50001">
    <property type="entry name" value="SH2"/>
    <property type="match status" value="2"/>
</dbReference>
<comment type="caution">
    <text evidence="13">The sequence shown here is derived from an EMBL/GenBank/DDBJ whole genome shotgun (WGS) entry which is preliminary data.</text>
</comment>
<dbReference type="InterPro" id="IPR000980">
    <property type="entry name" value="SH2"/>
</dbReference>
<feature type="compositionally biased region" description="Pro residues" evidence="10">
    <location>
        <begin position="314"/>
        <end position="327"/>
    </location>
</feature>
<evidence type="ECO:0000256" key="4">
    <source>
        <dbReference type="ARBA" id="ARBA00022840"/>
    </source>
</evidence>
<dbReference type="GO" id="GO:0004715">
    <property type="term" value="F:non-membrane spanning protein tyrosine kinase activity"/>
    <property type="evidence" value="ECO:0007669"/>
    <property type="project" value="UniProtKB-EC"/>
</dbReference>
<proteinExistence type="inferred from homology"/>
<dbReference type="GO" id="GO:0005524">
    <property type="term" value="F:ATP binding"/>
    <property type="evidence" value="ECO:0007669"/>
    <property type="project" value="UniProtKB-UniRule"/>
</dbReference>
<feature type="binding site" evidence="8">
    <location>
        <position position="529"/>
    </location>
    <ligand>
        <name>ATP</name>
        <dbReference type="ChEBI" id="CHEBI:30616"/>
    </ligand>
</feature>
<keyword evidence="14" id="KW-1185">Reference proteome</keyword>
<dbReference type="Proteomes" id="UP000215902">
    <property type="component" value="Unassembled WGS sequence"/>
</dbReference>
<keyword evidence="5 9" id="KW-0829">Tyrosine-protein kinase</keyword>
<name>A0A267FY19_9PLAT</name>
<reference evidence="13 14" key="1">
    <citation type="submission" date="2017-06" db="EMBL/GenBank/DDBJ databases">
        <title>A platform for efficient transgenesis in Macrostomum lignano, a flatworm model organism for stem cell research.</title>
        <authorList>
            <person name="Berezikov E."/>
        </authorList>
    </citation>
    <scope>NUCLEOTIDE SEQUENCE [LARGE SCALE GENOMIC DNA]</scope>
    <source>
        <strain evidence="13">DV1</strain>
        <tissue evidence="13">Whole organism</tissue>
    </source>
</reference>
<dbReference type="InterPro" id="IPR000719">
    <property type="entry name" value="Prot_kinase_dom"/>
</dbReference>
<gene>
    <name evidence="13" type="ORF">BOX15_Mlig030200g2</name>
</gene>
<evidence type="ECO:0000256" key="9">
    <source>
        <dbReference type="RuleBase" id="RU362096"/>
    </source>
</evidence>
<dbReference type="InterPro" id="IPR017441">
    <property type="entry name" value="Protein_kinase_ATP_BS"/>
</dbReference>
<evidence type="ECO:0000256" key="1">
    <source>
        <dbReference type="ARBA" id="ARBA00022679"/>
    </source>
</evidence>
<evidence type="ECO:0000256" key="6">
    <source>
        <dbReference type="ARBA" id="ARBA00051245"/>
    </source>
</evidence>
<feature type="domain" description="Protein kinase" evidence="12">
    <location>
        <begin position="497"/>
        <end position="755"/>
    </location>
</feature>
<feature type="domain" description="SH2" evidence="11">
    <location>
        <begin position="53"/>
        <end position="143"/>
    </location>
</feature>
<dbReference type="PROSITE" id="PS00109">
    <property type="entry name" value="PROTEIN_KINASE_TYR"/>
    <property type="match status" value="1"/>
</dbReference>
<dbReference type="InterPro" id="IPR020635">
    <property type="entry name" value="Tyr_kinase_cat_dom"/>
</dbReference>
<dbReference type="InterPro" id="IPR036860">
    <property type="entry name" value="SH2_dom_sf"/>
</dbReference>
<dbReference type="AlphaFoldDB" id="A0A267FY19"/>
<dbReference type="PRINTS" id="PR00109">
    <property type="entry name" value="TYRKINASE"/>
</dbReference>
<dbReference type="PANTHER" id="PTHR24418">
    <property type="entry name" value="TYROSINE-PROTEIN KINASE"/>
    <property type="match status" value="1"/>
</dbReference>
<evidence type="ECO:0000313" key="14">
    <source>
        <dbReference type="Proteomes" id="UP000215902"/>
    </source>
</evidence>
<protein>
    <recommendedName>
        <fullName evidence="9">Tyrosine-protein kinase</fullName>
        <ecNumber evidence="9">2.7.10.2</ecNumber>
    </recommendedName>
</protein>
<organism evidence="13 14">
    <name type="scientific">Macrostomum lignano</name>
    <dbReference type="NCBI Taxonomy" id="282301"/>
    <lineage>
        <taxon>Eukaryota</taxon>
        <taxon>Metazoa</taxon>
        <taxon>Spiralia</taxon>
        <taxon>Lophotrochozoa</taxon>
        <taxon>Platyhelminthes</taxon>
        <taxon>Rhabditophora</taxon>
        <taxon>Macrostomorpha</taxon>
        <taxon>Macrostomida</taxon>
        <taxon>Macrostomidae</taxon>
        <taxon>Macrostomum</taxon>
    </lineage>
</organism>
<dbReference type="EMBL" id="NIVC01000714">
    <property type="protein sequence ID" value="PAA77957.1"/>
    <property type="molecule type" value="Genomic_DNA"/>
</dbReference>
<evidence type="ECO:0000256" key="2">
    <source>
        <dbReference type="ARBA" id="ARBA00022741"/>
    </source>
</evidence>
<keyword evidence="1 9" id="KW-0808">Transferase</keyword>
<keyword evidence="4 8" id="KW-0067">ATP-binding</keyword>
<feature type="non-terminal residue" evidence="13">
    <location>
        <position position="1"/>
    </location>
</feature>
<dbReference type="Gene3D" id="3.30.505.10">
    <property type="entry name" value="SH2 domain"/>
    <property type="match status" value="2"/>
</dbReference>
<accession>A0A267FY19</accession>
<comment type="similarity">
    <text evidence="9">Belongs to the protein kinase superfamily. Tyr protein kinase family.</text>
</comment>
<feature type="region of interest" description="Disordered" evidence="10">
    <location>
        <begin position="416"/>
        <end position="459"/>
    </location>
</feature>
<evidence type="ECO:0000256" key="3">
    <source>
        <dbReference type="ARBA" id="ARBA00022777"/>
    </source>
</evidence>
<evidence type="ECO:0000256" key="7">
    <source>
        <dbReference type="PROSITE-ProRule" id="PRU00191"/>
    </source>
</evidence>
<keyword evidence="2 8" id="KW-0547">Nucleotide-binding</keyword>
<dbReference type="PROSITE" id="PS00107">
    <property type="entry name" value="PROTEIN_KINASE_ATP"/>
    <property type="match status" value="1"/>
</dbReference>
<feature type="domain" description="SH2" evidence="11">
    <location>
        <begin position="206"/>
        <end position="297"/>
    </location>
</feature>
<dbReference type="InterPro" id="IPR050198">
    <property type="entry name" value="Non-receptor_tyrosine_kinases"/>
</dbReference>
<dbReference type="PROSITE" id="PS50011">
    <property type="entry name" value="PROTEIN_KINASE_DOM"/>
    <property type="match status" value="1"/>
</dbReference>
<dbReference type="InterPro" id="IPR008266">
    <property type="entry name" value="Tyr_kinase_AS"/>
</dbReference>
<evidence type="ECO:0000259" key="12">
    <source>
        <dbReference type="PROSITE" id="PS50011"/>
    </source>
</evidence>
<dbReference type="InterPro" id="IPR001245">
    <property type="entry name" value="Ser-Thr/Tyr_kinase_cat_dom"/>
</dbReference>
<dbReference type="SMART" id="SM00219">
    <property type="entry name" value="TyrKc"/>
    <property type="match status" value="1"/>
</dbReference>
<dbReference type="STRING" id="282301.A0A267FY19"/>
<dbReference type="InterPro" id="IPR011009">
    <property type="entry name" value="Kinase-like_dom_sf"/>
</dbReference>
<evidence type="ECO:0000259" key="11">
    <source>
        <dbReference type="PROSITE" id="PS50001"/>
    </source>
</evidence>
<comment type="catalytic activity">
    <reaction evidence="6 9">
        <text>L-tyrosyl-[protein] + ATP = O-phospho-L-tyrosyl-[protein] + ADP + H(+)</text>
        <dbReference type="Rhea" id="RHEA:10596"/>
        <dbReference type="Rhea" id="RHEA-COMP:10136"/>
        <dbReference type="Rhea" id="RHEA-COMP:20101"/>
        <dbReference type="ChEBI" id="CHEBI:15378"/>
        <dbReference type="ChEBI" id="CHEBI:30616"/>
        <dbReference type="ChEBI" id="CHEBI:46858"/>
        <dbReference type="ChEBI" id="CHEBI:61978"/>
        <dbReference type="ChEBI" id="CHEBI:456216"/>
        <dbReference type="EC" id="2.7.10.2"/>
    </reaction>
</comment>
<dbReference type="Gene3D" id="3.30.200.20">
    <property type="entry name" value="Phosphorylase Kinase, domain 1"/>
    <property type="match status" value="1"/>
</dbReference>
<feature type="region of interest" description="Disordered" evidence="10">
    <location>
        <begin position="304"/>
        <end position="354"/>
    </location>
</feature>
<keyword evidence="7" id="KW-0727">SH2 domain</keyword>
<dbReference type="OrthoDB" id="535945at2759"/>
<evidence type="ECO:0000256" key="10">
    <source>
        <dbReference type="SAM" id="MobiDB-lite"/>
    </source>
</evidence>
<feature type="compositionally biased region" description="Low complexity" evidence="10">
    <location>
        <begin position="440"/>
        <end position="457"/>
    </location>
</feature>
<dbReference type="SUPFAM" id="SSF56112">
    <property type="entry name" value="Protein kinase-like (PK-like)"/>
    <property type="match status" value="1"/>
</dbReference>
<keyword evidence="3 9" id="KW-0418">Kinase</keyword>
<dbReference type="FunFam" id="1.10.510.10:FF:000216">
    <property type="entry name" value="Tyrosine-protein kinase SYK"/>
    <property type="match status" value="1"/>
</dbReference>
<dbReference type="Pfam" id="PF00017">
    <property type="entry name" value="SH2"/>
    <property type="match status" value="2"/>
</dbReference>
<evidence type="ECO:0000313" key="13">
    <source>
        <dbReference type="EMBL" id="PAA77957.1"/>
    </source>
</evidence>
<dbReference type="SUPFAM" id="SSF55550">
    <property type="entry name" value="SH2 domain"/>
    <property type="match status" value="2"/>
</dbReference>
<dbReference type="EC" id="2.7.10.2" evidence="9"/>
<evidence type="ECO:0000256" key="8">
    <source>
        <dbReference type="PROSITE-ProRule" id="PRU10141"/>
    </source>
</evidence>
<feature type="compositionally biased region" description="Low complexity" evidence="10">
    <location>
        <begin position="328"/>
        <end position="338"/>
    </location>
</feature>
<sequence>ISFADNNNKSIGSSGGSSCCSCGCCCSVNNWPNYHNNNNRSMSGPVDPSTKAYFYGKLTREQAEEQLLSRGCQEGLFLLRSSADANYAVSICHDGKVLHYNVERQPDNSFQIPNGKRFAGPVELINHHANHLDGFLTLARLPCNRAQGSSPFVLQGVTQDDIGRALVAKATELGYKGYQLEHILTGAERRRIRHLVLREFHQKLPWFHDEIAREEAERRLAMAGHEEGAFLVRCKRADDSFVLSLSYQREPKHYKVTRWSDKKLSVDGGKPFDSLVELVDHYHLRQEGLLCKLRKPVPFPGYCSPARRYRQQAPPLPPPPPPPPPPAQASGGSSVCSGGSSGSAGSAGSGAVASGANSGAIVSGGGGGRVGGEADLISFNDWAFTDGLLQEARAKPESLPPESLRTVHILDQPWEEPDHSEDWLNDSFSGGSKGSGGGFQSAVATGASASSSSGQQQHPSNQLILLETFKSDFESAQKVYDDIPRNDVTFNLRPELLTLGDRLGGGNFGEVLRAAYRDNFGREIPVAVKTLKEGSVYSAEQDILTEAKNMANLQHRHIVRLIGVCRAHTMMLVLELAPLGPINKYLKKHPECSRELLTELAYQVALGMQYLESQKFVHRDLAARNVLLVNRCHAKISDFGMSKTLGLNNDYYRAEQAGRWPLKWYSPESIYYFKFSSKSDVWSFGVTCWELFSYGDRPYKDKKGTEIIEMLERGERLNSPPACPRLVYSLMLQCWDYLSERRPSFANIVQRLSVLPRSKA</sequence>
<dbReference type="Gene3D" id="1.10.510.10">
    <property type="entry name" value="Transferase(Phosphotransferase) domain 1"/>
    <property type="match status" value="1"/>
</dbReference>
<dbReference type="SMART" id="SM00252">
    <property type="entry name" value="SH2"/>
    <property type="match status" value="2"/>
</dbReference>
<evidence type="ECO:0000256" key="5">
    <source>
        <dbReference type="ARBA" id="ARBA00023137"/>
    </source>
</evidence>
<dbReference type="PRINTS" id="PR00401">
    <property type="entry name" value="SH2DOMAIN"/>
</dbReference>
<dbReference type="Pfam" id="PF07714">
    <property type="entry name" value="PK_Tyr_Ser-Thr"/>
    <property type="match status" value="1"/>
</dbReference>
<feature type="compositionally biased region" description="Gly residues" evidence="10">
    <location>
        <begin position="339"/>
        <end position="348"/>
    </location>
</feature>